<gene>
    <name evidence="10" type="ORF">K444DRAFT_702562</name>
</gene>
<sequence>MSATLSLEERLNLVTRGQKLVNPGDIDSLESLLATTKRPKIAWETTPTGKPHVGYFVPLAKLADFVKADLEVTLFYLDVYGFLVNYIYPMEVVENRRKYYHHLMTAVLRSLGVDLSKIRFVAESSFAYRKEYFVDVLRTCALMTQQDAKDTCEETAETKMLSPLLCCVYQSLSEQYLDIDIQFGGEDQRGLFIHSIKYLPLLGYRKREHLMNAMVTGLQGGKMSSSHAAETKIEFLDDPETVQKKINRMPCEPGDVQSTVVLLLRDVLLPISQQRVESLQDSGTSWELDGNNKPRPFITEDAPQGTIFSIPAGSWGDSRHYTSFADIQNGFGEGEISPAALKLAVTNAFNNLLGKIRAIYSESKEWQLVDKLAYPD</sequence>
<keyword evidence="4 9" id="KW-0067">ATP-binding</keyword>
<evidence type="ECO:0000256" key="6">
    <source>
        <dbReference type="ARBA" id="ARBA00023146"/>
    </source>
</evidence>
<organism evidence="10 11">
    <name type="scientific">Hyaloscypha bicolor E</name>
    <dbReference type="NCBI Taxonomy" id="1095630"/>
    <lineage>
        <taxon>Eukaryota</taxon>
        <taxon>Fungi</taxon>
        <taxon>Dikarya</taxon>
        <taxon>Ascomycota</taxon>
        <taxon>Pezizomycotina</taxon>
        <taxon>Leotiomycetes</taxon>
        <taxon>Helotiales</taxon>
        <taxon>Hyaloscyphaceae</taxon>
        <taxon>Hyaloscypha</taxon>
        <taxon>Hyaloscypha bicolor</taxon>
    </lineage>
</organism>
<dbReference type="PIRSF" id="PIRSF006588">
    <property type="entry name" value="TyrRS_arch_euk"/>
    <property type="match status" value="1"/>
</dbReference>
<evidence type="ECO:0000256" key="5">
    <source>
        <dbReference type="ARBA" id="ARBA00022917"/>
    </source>
</evidence>
<dbReference type="InterPro" id="IPR023617">
    <property type="entry name" value="Tyr-tRNA-ligase_arc/euk-type"/>
</dbReference>
<evidence type="ECO:0000256" key="7">
    <source>
        <dbReference type="ARBA" id="ARBA00033323"/>
    </source>
</evidence>
<dbReference type="PANTHER" id="PTHR46264">
    <property type="entry name" value="TYROSINE-TRNA LIGASE"/>
    <property type="match status" value="1"/>
</dbReference>
<dbReference type="GO" id="GO:0005524">
    <property type="term" value="F:ATP binding"/>
    <property type="evidence" value="ECO:0007669"/>
    <property type="project" value="UniProtKB-KW"/>
</dbReference>
<keyword evidence="5 9" id="KW-0648">Protein biosynthesis</keyword>
<dbReference type="InterPro" id="IPR002305">
    <property type="entry name" value="aa-tRNA-synth_Ic"/>
</dbReference>
<proteinExistence type="inferred from homology"/>
<dbReference type="SUPFAM" id="SSF52374">
    <property type="entry name" value="Nucleotidylyl transferase"/>
    <property type="match status" value="1"/>
</dbReference>
<dbReference type="Gene3D" id="3.40.50.620">
    <property type="entry name" value="HUPs"/>
    <property type="match status" value="1"/>
</dbReference>
<comment type="catalytic activity">
    <reaction evidence="8">
        <text>tRNA(Tyr) + L-tyrosine + ATP = L-tyrosyl-tRNA(Tyr) + AMP + diphosphate + H(+)</text>
        <dbReference type="Rhea" id="RHEA:10220"/>
        <dbReference type="Rhea" id="RHEA-COMP:9706"/>
        <dbReference type="Rhea" id="RHEA-COMP:9707"/>
        <dbReference type="ChEBI" id="CHEBI:15378"/>
        <dbReference type="ChEBI" id="CHEBI:30616"/>
        <dbReference type="ChEBI" id="CHEBI:33019"/>
        <dbReference type="ChEBI" id="CHEBI:58315"/>
        <dbReference type="ChEBI" id="CHEBI:78442"/>
        <dbReference type="ChEBI" id="CHEBI:78536"/>
        <dbReference type="ChEBI" id="CHEBI:456215"/>
        <dbReference type="EC" id="6.1.1.1"/>
    </reaction>
</comment>
<evidence type="ECO:0000256" key="1">
    <source>
        <dbReference type="ARBA" id="ARBA00013160"/>
    </source>
</evidence>
<dbReference type="GO" id="GO:0006437">
    <property type="term" value="P:tyrosyl-tRNA aminoacylation"/>
    <property type="evidence" value="ECO:0007669"/>
    <property type="project" value="InterPro"/>
</dbReference>
<dbReference type="EC" id="6.1.1.1" evidence="1"/>
<evidence type="ECO:0000256" key="3">
    <source>
        <dbReference type="ARBA" id="ARBA00022741"/>
    </source>
</evidence>
<keyword evidence="11" id="KW-1185">Reference proteome</keyword>
<name>A0A2J6SRH1_9HELO</name>
<accession>A0A2J6SRH1</accession>
<dbReference type="RefSeq" id="XP_024730197.1">
    <property type="nucleotide sequence ID" value="XM_024888056.1"/>
</dbReference>
<evidence type="ECO:0000313" key="10">
    <source>
        <dbReference type="EMBL" id="PMD53293.1"/>
    </source>
</evidence>
<dbReference type="STRING" id="1095630.A0A2J6SRH1"/>
<evidence type="ECO:0000256" key="8">
    <source>
        <dbReference type="ARBA" id="ARBA00048248"/>
    </source>
</evidence>
<dbReference type="InParanoid" id="A0A2J6SRH1"/>
<dbReference type="EMBL" id="KZ613887">
    <property type="protein sequence ID" value="PMD53293.1"/>
    <property type="molecule type" value="Genomic_DNA"/>
</dbReference>
<dbReference type="PANTHER" id="PTHR46264:SF4">
    <property type="entry name" value="TYROSINE--TRNA LIGASE, CYTOPLASMIC"/>
    <property type="match status" value="1"/>
</dbReference>
<evidence type="ECO:0000256" key="4">
    <source>
        <dbReference type="ARBA" id="ARBA00022840"/>
    </source>
</evidence>
<dbReference type="InterPro" id="IPR002307">
    <property type="entry name" value="Tyr-tRNA-ligase"/>
</dbReference>
<dbReference type="GO" id="GO:0005737">
    <property type="term" value="C:cytoplasm"/>
    <property type="evidence" value="ECO:0007669"/>
    <property type="project" value="TreeGrafter"/>
</dbReference>
<keyword evidence="2 9" id="KW-0436">Ligase</keyword>
<dbReference type="GeneID" id="36596132"/>
<evidence type="ECO:0000256" key="2">
    <source>
        <dbReference type="ARBA" id="ARBA00022598"/>
    </source>
</evidence>
<dbReference type="Gene3D" id="1.10.240.10">
    <property type="entry name" value="Tyrosyl-Transfer RNA Synthetase"/>
    <property type="match status" value="1"/>
</dbReference>
<dbReference type="InterPro" id="IPR014729">
    <property type="entry name" value="Rossmann-like_a/b/a_fold"/>
</dbReference>
<protein>
    <recommendedName>
        <fullName evidence="1">tyrosine--tRNA ligase</fullName>
        <ecNumber evidence="1">6.1.1.1</ecNumber>
    </recommendedName>
    <alternativeName>
        <fullName evidence="7">Tyrosyl-tRNA synthetase</fullName>
    </alternativeName>
</protein>
<dbReference type="AlphaFoldDB" id="A0A2J6SRH1"/>
<dbReference type="PRINTS" id="PR01040">
    <property type="entry name" value="TRNASYNTHTYR"/>
</dbReference>
<dbReference type="InterPro" id="IPR050489">
    <property type="entry name" value="Tyr-tRNA_synthase"/>
</dbReference>
<dbReference type="Proteomes" id="UP000235371">
    <property type="component" value="Unassembled WGS sequence"/>
</dbReference>
<reference evidence="10 11" key="1">
    <citation type="submission" date="2016-04" db="EMBL/GenBank/DDBJ databases">
        <title>A degradative enzymes factory behind the ericoid mycorrhizal symbiosis.</title>
        <authorList>
            <consortium name="DOE Joint Genome Institute"/>
            <person name="Martino E."/>
            <person name="Morin E."/>
            <person name="Grelet G."/>
            <person name="Kuo A."/>
            <person name="Kohler A."/>
            <person name="Daghino S."/>
            <person name="Barry K."/>
            <person name="Choi C."/>
            <person name="Cichocki N."/>
            <person name="Clum A."/>
            <person name="Copeland A."/>
            <person name="Hainaut M."/>
            <person name="Haridas S."/>
            <person name="Labutti K."/>
            <person name="Lindquist E."/>
            <person name="Lipzen A."/>
            <person name="Khouja H.-R."/>
            <person name="Murat C."/>
            <person name="Ohm R."/>
            <person name="Olson A."/>
            <person name="Spatafora J."/>
            <person name="Veneault-Fourrey C."/>
            <person name="Henrissat B."/>
            <person name="Grigoriev I."/>
            <person name="Martin F."/>
            <person name="Perotto S."/>
        </authorList>
    </citation>
    <scope>NUCLEOTIDE SEQUENCE [LARGE SCALE GENOMIC DNA]</scope>
    <source>
        <strain evidence="10 11">E</strain>
    </source>
</reference>
<dbReference type="GO" id="GO:0004831">
    <property type="term" value="F:tyrosine-tRNA ligase activity"/>
    <property type="evidence" value="ECO:0007669"/>
    <property type="project" value="UniProtKB-EC"/>
</dbReference>
<keyword evidence="3 9" id="KW-0547">Nucleotide-binding</keyword>
<evidence type="ECO:0000256" key="9">
    <source>
        <dbReference type="RuleBase" id="RU363036"/>
    </source>
</evidence>
<comment type="similarity">
    <text evidence="9">Belongs to the class-I aminoacyl-tRNA synthetase family.</text>
</comment>
<dbReference type="OrthoDB" id="41238at2759"/>
<keyword evidence="6 9" id="KW-0030">Aminoacyl-tRNA synthetase</keyword>
<evidence type="ECO:0000313" key="11">
    <source>
        <dbReference type="Proteomes" id="UP000235371"/>
    </source>
</evidence>
<dbReference type="Pfam" id="PF00579">
    <property type="entry name" value="tRNA-synt_1b"/>
    <property type="match status" value="1"/>
</dbReference>